<evidence type="ECO:0000256" key="4">
    <source>
        <dbReference type="ARBA" id="ARBA00022989"/>
    </source>
</evidence>
<feature type="transmembrane region" description="Helical" evidence="7">
    <location>
        <begin position="122"/>
        <end position="142"/>
    </location>
</feature>
<evidence type="ECO:0000256" key="3">
    <source>
        <dbReference type="ARBA" id="ARBA00022692"/>
    </source>
</evidence>
<keyword evidence="2" id="KW-0813">Transport</keyword>
<evidence type="ECO:0000256" key="5">
    <source>
        <dbReference type="ARBA" id="ARBA00023065"/>
    </source>
</evidence>
<evidence type="ECO:0000256" key="6">
    <source>
        <dbReference type="ARBA" id="ARBA00023136"/>
    </source>
</evidence>
<evidence type="ECO:0000256" key="2">
    <source>
        <dbReference type="ARBA" id="ARBA00022448"/>
    </source>
</evidence>
<dbReference type="AlphaFoldDB" id="A0A0G4KUE1"/>
<dbReference type="GO" id="GO:0140107">
    <property type="term" value="F:high-affinity potassium ion transmembrane transporter activity"/>
    <property type="evidence" value="ECO:0007669"/>
    <property type="project" value="TreeGrafter"/>
</dbReference>
<dbReference type="GO" id="GO:0030007">
    <property type="term" value="P:intracellular potassium ion homeostasis"/>
    <property type="evidence" value="ECO:0007669"/>
    <property type="project" value="TreeGrafter"/>
</dbReference>
<dbReference type="Proteomes" id="UP000045706">
    <property type="component" value="Unassembled WGS sequence"/>
</dbReference>
<evidence type="ECO:0000256" key="1">
    <source>
        <dbReference type="ARBA" id="ARBA00004141"/>
    </source>
</evidence>
<evidence type="ECO:0000313" key="8">
    <source>
        <dbReference type="EMBL" id="CRK13414.1"/>
    </source>
</evidence>
<comment type="subcellular location">
    <subcellularLocation>
        <location evidence="1">Membrane</location>
        <topology evidence="1">Multi-pass membrane protein</topology>
    </subcellularLocation>
</comment>
<dbReference type="EMBL" id="CVQI01004047">
    <property type="protein sequence ID" value="CRK13414.1"/>
    <property type="molecule type" value="Genomic_DNA"/>
</dbReference>
<reference evidence="9" key="1">
    <citation type="submission" date="2015-05" db="EMBL/GenBank/DDBJ databases">
        <authorList>
            <person name="Fogelqvist Johan"/>
        </authorList>
    </citation>
    <scope>NUCLEOTIDE SEQUENCE [LARGE SCALE GENOMIC DNA]</scope>
</reference>
<feature type="transmembrane region" description="Helical" evidence="7">
    <location>
        <begin position="33"/>
        <end position="53"/>
    </location>
</feature>
<feature type="transmembrane region" description="Helical" evidence="7">
    <location>
        <begin position="93"/>
        <end position="110"/>
    </location>
</feature>
<proteinExistence type="predicted"/>
<dbReference type="Pfam" id="PF02386">
    <property type="entry name" value="TrkH"/>
    <property type="match status" value="1"/>
</dbReference>
<sequence>MPVHLRIVNGLFQAACTRTAGFSSVNLSLLHPAVQVSYMMMMYISVFPIAISIRRTNVYEEKSLGVYNGTEDDETINDASAMSYVGTHLRRQLSFDLWYVFLGLFILSITEGSKIKKNEFNVYSILFELISAYGTVGLSLGYPNVNASLSSQFTTGGKLVIIAMQIRGRHRGLPYGLDRA</sequence>
<keyword evidence="6 7" id="KW-0472">Membrane</keyword>
<dbReference type="InterPro" id="IPR051143">
    <property type="entry name" value="TrkH_K-transport"/>
</dbReference>
<feature type="non-terminal residue" evidence="8">
    <location>
        <position position="180"/>
    </location>
</feature>
<keyword evidence="4 7" id="KW-1133">Transmembrane helix</keyword>
<keyword evidence="5" id="KW-0406">Ion transport</keyword>
<gene>
    <name evidence="8" type="ORF">BN1723_017339</name>
</gene>
<accession>A0A0G4KUE1</accession>
<evidence type="ECO:0000313" key="9">
    <source>
        <dbReference type="Proteomes" id="UP000045706"/>
    </source>
</evidence>
<evidence type="ECO:0000256" key="7">
    <source>
        <dbReference type="SAM" id="Phobius"/>
    </source>
</evidence>
<name>A0A0G4KUE1_VERLO</name>
<dbReference type="PANTHER" id="PTHR31064:SF30">
    <property type="entry name" value="HIGH-AFFINITY POTASSIUM TRANSPORT PROTEIN-RELATED"/>
    <property type="match status" value="1"/>
</dbReference>
<organism evidence="8 9">
    <name type="scientific">Verticillium longisporum</name>
    <name type="common">Verticillium dahliae var. longisporum</name>
    <dbReference type="NCBI Taxonomy" id="100787"/>
    <lineage>
        <taxon>Eukaryota</taxon>
        <taxon>Fungi</taxon>
        <taxon>Dikarya</taxon>
        <taxon>Ascomycota</taxon>
        <taxon>Pezizomycotina</taxon>
        <taxon>Sordariomycetes</taxon>
        <taxon>Hypocreomycetidae</taxon>
        <taxon>Glomerellales</taxon>
        <taxon>Plectosphaerellaceae</taxon>
        <taxon>Verticillium</taxon>
    </lineage>
</organism>
<dbReference type="PANTHER" id="PTHR31064">
    <property type="entry name" value="POTASSIUM TRANSPORT PROTEIN DDB_G0292412-RELATED"/>
    <property type="match status" value="1"/>
</dbReference>
<dbReference type="GO" id="GO:1990573">
    <property type="term" value="P:potassium ion import across plasma membrane"/>
    <property type="evidence" value="ECO:0007669"/>
    <property type="project" value="TreeGrafter"/>
</dbReference>
<dbReference type="GO" id="GO:0005886">
    <property type="term" value="C:plasma membrane"/>
    <property type="evidence" value="ECO:0007669"/>
    <property type="project" value="TreeGrafter"/>
</dbReference>
<keyword evidence="3 7" id="KW-0812">Transmembrane</keyword>
<protein>
    <submittedName>
        <fullName evidence="8">Uncharacterized protein</fullName>
    </submittedName>
</protein>
<dbReference type="InterPro" id="IPR003445">
    <property type="entry name" value="Cat_transpt"/>
</dbReference>